<protein>
    <submittedName>
        <fullName evidence="2">Uncharacterized protein</fullName>
    </submittedName>
</protein>
<organism evidence="2">
    <name type="scientific">Spumella elongata</name>
    <dbReference type="NCBI Taxonomy" id="89044"/>
    <lineage>
        <taxon>Eukaryota</taxon>
        <taxon>Sar</taxon>
        <taxon>Stramenopiles</taxon>
        <taxon>Ochrophyta</taxon>
        <taxon>Chrysophyceae</taxon>
        <taxon>Chromulinales</taxon>
        <taxon>Chromulinaceae</taxon>
        <taxon>Spumella</taxon>
    </lineage>
</organism>
<reference evidence="2" key="1">
    <citation type="submission" date="2021-01" db="EMBL/GenBank/DDBJ databases">
        <authorList>
            <person name="Corre E."/>
            <person name="Pelletier E."/>
            <person name="Niang G."/>
            <person name="Scheremetjew M."/>
            <person name="Finn R."/>
            <person name="Kale V."/>
            <person name="Holt S."/>
            <person name="Cochrane G."/>
            <person name="Meng A."/>
            <person name="Brown T."/>
            <person name="Cohen L."/>
        </authorList>
    </citation>
    <scope>NUCLEOTIDE SEQUENCE</scope>
    <source>
        <strain evidence="2">CCAP 955/1</strain>
    </source>
</reference>
<gene>
    <name evidence="2" type="ORF">SELO1098_LOCUS91</name>
</gene>
<dbReference type="AlphaFoldDB" id="A0A7S3LXY2"/>
<dbReference type="SUPFAM" id="SSF82185">
    <property type="entry name" value="Histone H3 K4-specific methyltransferase SET7/9 N-terminal domain"/>
    <property type="match status" value="1"/>
</dbReference>
<sequence>MALSLSDVMKMRQREQLSKTGSMKAQAQEFAAILKAKEVQRQKEAHQLVLGKKAEKDLEVLRERERKREEDERKTKRYFSLDKYERKIPAPDEPVYFGDMKEKNHSWQAHGSGQFSLNGEVIMKGTFKEGDFVQGEVRWSDGTAWNGVLVNHKMNGIGVIIDADGNKQEALMRSNLLVCYKDELRGGIQIQFEEPMFNIYPTNSRKPTATILRHVRDWIYLCKFHTDVWPQDRQVDLSVTSNFNLLRLRPMVYNLQTFGIASEPDRIYDYRFEQKINRSRLRDTANNVLFQQAQTAEMLASVNGSGGDAVENEGGDEVSTLGGFEDDATNDGTVASTAKKLRSKLGTMKISASQMDMTLEAAKAVAAYHQSNMAPPGTAASDSTQLSTVRKLDDKGREIVADSRLYGPSRQRLVSKFPVRDKRDRSTNYFESRMVGIGAAKEEDEMKLQDALKKQQWAKLIEERRAQQEEAKKKEVEQQQRLFMEESLNEKRLADQSAKNEAARYKLETEEAVANELSRIGTPASARY</sequence>
<evidence type="ECO:0000313" key="2">
    <source>
        <dbReference type="EMBL" id="CAE0271266.1"/>
    </source>
</evidence>
<keyword evidence="1" id="KW-0175">Coiled coil</keyword>
<proteinExistence type="predicted"/>
<name>A0A7S3LXY2_9STRA</name>
<accession>A0A7S3LXY2</accession>
<feature type="coiled-coil region" evidence="1">
    <location>
        <begin position="458"/>
        <end position="486"/>
    </location>
</feature>
<dbReference type="EMBL" id="HBIC01000199">
    <property type="protein sequence ID" value="CAE0271266.1"/>
    <property type="molecule type" value="Transcribed_RNA"/>
</dbReference>
<evidence type="ECO:0000256" key="1">
    <source>
        <dbReference type="SAM" id="Coils"/>
    </source>
</evidence>